<evidence type="ECO:0000313" key="2">
    <source>
        <dbReference type="EMBL" id="GAA4764601.1"/>
    </source>
</evidence>
<reference evidence="3" key="1">
    <citation type="journal article" date="2019" name="Int. J. Syst. Evol. Microbiol.">
        <title>The Global Catalogue of Microorganisms (GCM) 10K type strain sequencing project: providing services to taxonomists for standard genome sequencing and annotation.</title>
        <authorList>
            <consortium name="The Broad Institute Genomics Platform"/>
            <consortium name="The Broad Institute Genome Sequencing Center for Infectious Disease"/>
            <person name="Wu L."/>
            <person name="Ma J."/>
        </authorList>
    </citation>
    <scope>NUCLEOTIDE SEQUENCE [LARGE SCALE GENOMIC DNA]</scope>
    <source>
        <strain evidence="3">JCM 18324</strain>
    </source>
</reference>
<accession>A0ABP8ZS44</accession>
<gene>
    <name evidence="2" type="ORF">GCM10023329_08110</name>
</gene>
<protein>
    <submittedName>
        <fullName evidence="2">Uncharacterized protein</fullName>
    </submittedName>
</protein>
<feature type="region of interest" description="Disordered" evidence="1">
    <location>
        <begin position="1"/>
        <end position="72"/>
    </location>
</feature>
<proteinExistence type="predicted"/>
<dbReference type="EMBL" id="BAABJV010000001">
    <property type="protein sequence ID" value="GAA4764601.1"/>
    <property type="molecule type" value="Genomic_DNA"/>
</dbReference>
<sequence length="92" mass="9006">MAPGAGASSGARPAAGAEGGAGTGRFLRDAVGRPGVGGASRPRGDGGLRERPWDAARGAGSRGSGASAPRAYFRPSSSHAALNFGVQISWTV</sequence>
<feature type="compositionally biased region" description="Basic and acidic residues" evidence="1">
    <location>
        <begin position="42"/>
        <end position="54"/>
    </location>
</feature>
<comment type="caution">
    <text evidence="2">The sequence shown here is derived from an EMBL/GenBank/DDBJ whole genome shotgun (WGS) entry which is preliminary data.</text>
</comment>
<feature type="compositionally biased region" description="Low complexity" evidence="1">
    <location>
        <begin position="55"/>
        <end position="71"/>
    </location>
</feature>
<keyword evidence="3" id="KW-1185">Reference proteome</keyword>
<name>A0ABP8ZS44_9ACTN</name>
<dbReference type="Proteomes" id="UP001501147">
    <property type="component" value="Unassembled WGS sequence"/>
</dbReference>
<evidence type="ECO:0000313" key="3">
    <source>
        <dbReference type="Proteomes" id="UP001501147"/>
    </source>
</evidence>
<organism evidence="2 3">
    <name type="scientific">Streptomyces sanyensis</name>
    <dbReference type="NCBI Taxonomy" id="568869"/>
    <lineage>
        <taxon>Bacteria</taxon>
        <taxon>Bacillati</taxon>
        <taxon>Actinomycetota</taxon>
        <taxon>Actinomycetes</taxon>
        <taxon>Kitasatosporales</taxon>
        <taxon>Streptomycetaceae</taxon>
        <taxon>Streptomyces</taxon>
    </lineage>
</organism>
<feature type="compositionally biased region" description="Low complexity" evidence="1">
    <location>
        <begin position="1"/>
        <end position="16"/>
    </location>
</feature>
<evidence type="ECO:0000256" key="1">
    <source>
        <dbReference type="SAM" id="MobiDB-lite"/>
    </source>
</evidence>